<comment type="domain">
    <text evidence="6">Has three domains with a flexible linker between the domains II and III and assumes an 'L' shape. Domain III is highly mobile and contacts RuvB.</text>
</comment>
<dbReference type="SUPFAM" id="SSF50249">
    <property type="entry name" value="Nucleic acid-binding proteins"/>
    <property type="match status" value="1"/>
</dbReference>
<dbReference type="OrthoDB" id="5293449at2"/>
<reference evidence="9 10" key="1">
    <citation type="submission" date="2016-10" db="EMBL/GenBank/DDBJ databases">
        <authorList>
            <person name="de Groot N.N."/>
        </authorList>
    </citation>
    <scope>NUCLEOTIDE SEQUENCE [LARGE SCALE GENOMIC DNA]</scope>
    <source>
        <strain evidence="9 10">DSM 17890</strain>
    </source>
</reference>
<keyword evidence="1 6" id="KW-0963">Cytoplasm</keyword>
<feature type="region of interest" description="Domain III" evidence="6">
    <location>
        <begin position="190"/>
        <end position="244"/>
    </location>
</feature>
<evidence type="ECO:0000256" key="1">
    <source>
        <dbReference type="ARBA" id="ARBA00022490"/>
    </source>
</evidence>
<keyword evidence="9" id="KW-0067">ATP-binding</keyword>
<keyword evidence="5 6" id="KW-0234">DNA repair</keyword>
<evidence type="ECO:0000313" key="10">
    <source>
        <dbReference type="Proteomes" id="UP000199118"/>
    </source>
</evidence>
<dbReference type="AlphaFoldDB" id="A0A1H2W7W1"/>
<dbReference type="InterPro" id="IPR003583">
    <property type="entry name" value="Hlx-hairpin-Hlx_DNA-bd_motif"/>
</dbReference>
<dbReference type="GO" id="GO:0009379">
    <property type="term" value="C:Holliday junction helicase complex"/>
    <property type="evidence" value="ECO:0007669"/>
    <property type="project" value="InterPro"/>
</dbReference>
<dbReference type="Gene3D" id="1.10.150.20">
    <property type="entry name" value="5' to 3' exonuclease, C-terminal subdomain"/>
    <property type="match status" value="1"/>
</dbReference>
<feature type="region of interest" description="Disordered" evidence="7">
    <location>
        <begin position="157"/>
        <end position="182"/>
    </location>
</feature>
<protein>
    <recommendedName>
        <fullName evidence="6">Holliday junction branch migration complex subunit RuvA</fullName>
    </recommendedName>
</protein>
<comment type="subunit">
    <text evidence="6">Homotetramer. Forms an RuvA(8)-RuvB(12)-Holliday junction (HJ) complex. HJ DNA is sandwiched between 2 RuvA tetramers; dsDNA enters through RuvA and exits via RuvB. An RuvB hexamer assembles on each DNA strand where it exits the tetramer. Each RuvB hexamer is contacted by two RuvA subunits (via domain III) on 2 adjacent RuvB subunits; this complex drives branch migration. In the full resolvosome a probable DNA-RuvA(4)-RuvB(12)-RuvC(2) complex forms which resolves the HJ.</text>
</comment>
<keyword evidence="9" id="KW-0547">Nucleotide-binding</keyword>
<gene>
    <name evidence="6" type="primary">ruvA</name>
    <name evidence="9" type="ORF">SAMN05444336_102285</name>
</gene>
<dbReference type="SMART" id="SM00278">
    <property type="entry name" value="HhH1"/>
    <property type="match status" value="2"/>
</dbReference>
<comment type="caution">
    <text evidence="6">Lacks conserved residue(s) required for the propagation of feature annotation.</text>
</comment>
<dbReference type="InterPro" id="IPR036267">
    <property type="entry name" value="RuvA_C_sf"/>
</dbReference>
<comment type="similarity">
    <text evidence="6">Belongs to the RuvA family.</text>
</comment>
<evidence type="ECO:0000256" key="5">
    <source>
        <dbReference type="ARBA" id="ARBA00023204"/>
    </source>
</evidence>
<dbReference type="InterPro" id="IPR000085">
    <property type="entry name" value="RuvA"/>
</dbReference>
<dbReference type="HAMAP" id="MF_00031">
    <property type="entry name" value="DNA_HJ_migration_RuvA"/>
    <property type="match status" value="1"/>
</dbReference>
<dbReference type="Pfam" id="PF01330">
    <property type="entry name" value="RuvA_N"/>
    <property type="match status" value="1"/>
</dbReference>
<dbReference type="EMBL" id="FNMZ01000002">
    <property type="protein sequence ID" value="SDW76344.1"/>
    <property type="molecule type" value="Genomic_DNA"/>
</dbReference>
<accession>A0A1H2W7W1</accession>
<comment type="subcellular location">
    <subcellularLocation>
        <location evidence="6">Cytoplasm</location>
    </subcellularLocation>
</comment>
<keyword evidence="4 6" id="KW-0233">DNA recombination</keyword>
<evidence type="ECO:0000259" key="8">
    <source>
        <dbReference type="SMART" id="SM00278"/>
    </source>
</evidence>
<dbReference type="InterPro" id="IPR013849">
    <property type="entry name" value="DNA_helicase_Holl-junc_RuvA_I"/>
</dbReference>
<dbReference type="SUPFAM" id="SSF47781">
    <property type="entry name" value="RuvA domain 2-like"/>
    <property type="match status" value="1"/>
</dbReference>
<proteinExistence type="inferred from homology"/>
<feature type="domain" description="Helix-hairpin-helix DNA-binding motif class 1" evidence="8">
    <location>
        <begin position="73"/>
        <end position="92"/>
    </location>
</feature>
<evidence type="ECO:0000256" key="4">
    <source>
        <dbReference type="ARBA" id="ARBA00023172"/>
    </source>
</evidence>
<keyword evidence="9" id="KW-0347">Helicase</keyword>
<dbReference type="InterPro" id="IPR010994">
    <property type="entry name" value="RuvA_2-like"/>
</dbReference>
<keyword evidence="2 6" id="KW-0227">DNA damage</keyword>
<keyword evidence="10" id="KW-1185">Reference proteome</keyword>
<dbReference type="GO" id="GO:0005524">
    <property type="term" value="F:ATP binding"/>
    <property type="evidence" value="ECO:0007669"/>
    <property type="project" value="InterPro"/>
</dbReference>
<comment type="function">
    <text evidence="6">The RuvA-RuvB-RuvC complex processes Holliday junction (HJ) DNA during genetic recombination and DNA repair, while the RuvA-RuvB complex plays an important role in the rescue of blocked DNA replication forks via replication fork reversal (RFR). RuvA specifically binds to HJ cruciform DNA, conferring on it an open structure. The RuvB hexamer acts as an ATP-dependent pump, pulling dsDNA into and through the RuvAB complex. HJ branch migration allows RuvC to scan DNA until it finds its consensus sequence, where it cleaves and resolves the cruciform DNA.</text>
</comment>
<dbReference type="Pfam" id="PF14520">
    <property type="entry name" value="HHH_5"/>
    <property type="match status" value="1"/>
</dbReference>
<keyword evidence="9" id="KW-0378">Hydrolase</keyword>
<evidence type="ECO:0000256" key="2">
    <source>
        <dbReference type="ARBA" id="ARBA00022763"/>
    </source>
</evidence>
<feature type="domain" description="Helix-hairpin-helix DNA-binding motif class 1" evidence="8">
    <location>
        <begin position="108"/>
        <end position="127"/>
    </location>
</feature>
<dbReference type="GO" id="GO:0006281">
    <property type="term" value="P:DNA repair"/>
    <property type="evidence" value="ECO:0007669"/>
    <property type="project" value="UniProtKB-UniRule"/>
</dbReference>
<dbReference type="GO" id="GO:0048476">
    <property type="term" value="C:Holliday junction resolvase complex"/>
    <property type="evidence" value="ECO:0007669"/>
    <property type="project" value="UniProtKB-UniRule"/>
</dbReference>
<keyword evidence="3 6" id="KW-0238">DNA-binding</keyword>
<dbReference type="Gene3D" id="2.40.50.140">
    <property type="entry name" value="Nucleic acid-binding proteins"/>
    <property type="match status" value="1"/>
</dbReference>
<name>A0A1H2W7W1_9RHOB</name>
<dbReference type="InterPro" id="IPR011114">
    <property type="entry name" value="RuvA_C"/>
</dbReference>
<dbReference type="Pfam" id="PF07499">
    <property type="entry name" value="RuvA_C"/>
    <property type="match status" value="1"/>
</dbReference>
<evidence type="ECO:0000256" key="3">
    <source>
        <dbReference type="ARBA" id="ARBA00023125"/>
    </source>
</evidence>
<evidence type="ECO:0000256" key="6">
    <source>
        <dbReference type="HAMAP-Rule" id="MF_00031"/>
    </source>
</evidence>
<dbReference type="NCBIfam" id="TIGR00084">
    <property type="entry name" value="ruvA"/>
    <property type="match status" value="1"/>
</dbReference>
<dbReference type="SUPFAM" id="SSF46929">
    <property type="entry name" value="DNA helicase RuvA subunit, C-terminal domain"/>
    <property type="match status" value="1"/>
</dbReference>
<dbReference type="GO" id="GO:0009378">
    <property type="term" value="F:four-way junction helicase activity"/>
    <property type="evidence" value="ECO:0007669"/>
    <property type="project" value="InterPro"/>
</dbReference>
<dbReference type="GO" id="GO:0000400">
    <property type="term" value="F:four-way junction DNA binding"/>
    <property type="evidence" value="ECO:0007669"/>
    <property type="project" value="UniProtKB-UniRule"/>
</dbReference>
<dbReference type="RefSeq" id="WP_092680554.1">
    <property type="nucleotide sequence ID" value="NZ_FNMZ01000002.1"/>
</dbReference>
<dbReference type="GO" id="GO:0005737">
    <property type="term" value="C:cytoplasm"/>
    <property type="evidence" value="ECO:0007669"/>
    <property type="project" value="UniProtKB-SubCell"/>
</dbReference>
<dbReference type="GO" id="GO:0006310">
    <property type="term" value="P:DNA recombination"/>
    <property type="evidence" value="ECO:0007669"/>
    <property type="project" value="UniProtKB-UniRule"/>
</dbReference>
<feature type="region of interest" description="Domain I" evidence="6">
    <location>
        <begin position="1"/>
        <end position="64"/>
    </location>
</feature>
<sequence>MIGKISGRIDYIAEDHVLIEAAGVGYVVHASTRTLAALPGPGEFAALYTEMVVREDLMQLYGFPTLVEKEWHRLLVSVQGVGPKHALAMLGLLGTDGVGRAIGLGDAGALRRAPGVGPKLAERVVLELRSKAPTVMAMGARGARPALAEALVDDPEAAPAAPASAHAPAAAPKKGRKPAAPSAAQVEAAASAAAQADALSALVNLGYPEGQAAAAVMEAADAEPGPPEPAALIRAALRALSPVR</sequence>
<organism evidence="9 10">
    <name type="scientific">Albimonas donghaensis</name>
    <dbReference type="NCBI Taxonomy" id="356660"/>
    <lineage>
        <taxon>Bacteria</taxon>
        <taxon>Pseudomonadati</taxon>
        <taxon>Pseudomonadota</taxon>
        <taxon>Alphaproteobacteria</taxon>
        <taxon>Rhodobacterales</taxon>
        <taxon>Paracoccaceae</taxon>
        <taxon>Albimonas</taxon>
    </lineage>
</organism>
<dbReference type="Gene3D" id="1.10.8.10">
    <property type="entry name" value="DNA helicase RuvA subunit, C-terminal domain"/>
    <property type="match status" value="1"/>
</dbReference>
<evidence type="ECO:0000256" key="7">
    <source>
        <dbReference type="SAM" id="MobiDB-lite"/>
    </source>
</evidence>
<dbReference type="STRING" id="356660.SAMN05444336_102285"/>
<dbReference type="Proteomes" id="UP000199118">
    <property type="component" value="Unassembled WGS sequence"/>
</dbReference>
<evidence type="ECO:0000313" key="9">
    <source>
        <dbReference type="EMBL" id="SDW76344.1"/>
    </source>
</evidence>
<dbReference type="InterPro" id="IPR012340">
    <property type="entry name" value="NA-bd_OB-fold"/>
</dbReference>